<evidence type="ECO:0000313" key="4">
    <source>
        <dbReference type="EMBL" id="BBD78151.1"/>
    </source>
</evidence>
<gene>
    <name evidence="4" type="ORF">HPTL_1895</name>
</gene>
<evidence type="ECO:0000313" key="5">
    <source>
        <dbReference type="Proteomes" id="UP000262004"/>
    </source>
</evidence>
<dbReference type="RefSeq" id="WP_119335807.1">
    <property type="nucleotide sequence ID" value="NZ_AP018558.1"/>
</dbReference>
<feature type="compositionally biased region" description="Polar residues" evidence="2">
    <location>
        <begin position="1"/>
        <end position="10"/>
    </location>
</feature>
<feature type="transmembrane region" description="Helical" evidence="3">
    <location>
        <begin position="427"/>
        <end position="450"/>
    </location>
</feature>
<evidence type="ECO:0000256" key="2">
    <source>
        <dbReference type="SAM" id="MobiDB-lite"/>
    </source>
</evidence>
<keyword evidence="5" id="KW-1185">Reference proteome</keyword>
<organism evidence="4 5">
    <name type="scientific">Hydrogenophilus thermoluteolus</name>
    <name type="common">Pseudomonas hydrogenothermophila</name>
    <dbReference type="NCBI Taxonomy" id="297"/>
    <lineage>
        <taxon>Bacteria</taxon>
        <taxon>Pseudomonadati</taxon>
        <taxon>Pseudomonadota</taxon>
        <taxon>Hydrogenophilia</taxon>
        <taxon>Hydrogenophilales</taxon>
        <taxon>Hydrogenophilaceae</taxon>
        <taxon>Hydrogenophilus</taxon>
    </lineage>
</organism>
<dbReference type="OrthoDB" id="7057573at2"/>
<feature type="transmembrane region" description="Helical" evidence="3">
    <location>
        <begin position="37"/>
        <end position="55"/>
    </location>
</feature>
<reference evidence="4 5" key="1">
    <citation type="submission" date="2018-04" db="EMBL/GenBank/DDBJ databases">
        <title>Complete genome sequence of Hydrogenophilus thermoluteolus TH-1.</title>
        <authorList>
            <person name="Arai H."/>
        </authorList>
    </citation>
    <scope>NUCLEOTIDE SEQUENCE [LARGE SCALE GENOMIC DNA]</scope>
    <source>
        <strain evidence="4 5">TH-1</strain>
    </source>
</reference>
<protein>
    <recommendedName>
        <fullName evidence="6">Lipopolysaccharide biosynthesis protein</fullName>
    </recommendedName>
</protein>
<keyword evidence="3" id="KW-0472">Membrane</keyword>
<evidence type="ECO:0000256" key="1">
    <source>
        <dbReference type="SAM" id="Coils"/>
    </source>
</evidence>
<dbReference type="InterPro" id="IPR050445">
    <property type="entry name" value="Bact_polysacc_biosynth/exp"/>
</dbReference>
<proteinExistence type="predicted"/>
<keyword evidence="1" id="KW-0175">Coiled coil</keyword>
<name>A0A2Z6E039_HYDTE</name>
<dbReference type="KEGG" id="htl:HPTL_1895"/>
<dbReference type="AlphaFoldDB" id="A0A2Z6E039"/>
<feature type="region of interest" description="Disordered" evidence="2">
    <location>
        <begin position="1"/>
        <end position="21"/>
    </location>
</feature>
<keyword evidence="3" id="KW-1133">Transmembrane helix</keyword>
<feature type="coiled-coil region" evidence="1">
    <location>
        <begin position="185"/>
        <end position="249"/>
    </location>
</feature>
<accession>A0A2Z6E039</accession>
<evidence type="ECO:0008006" key="6">
    <source>
        <dbReference type="Google" id="ProtNLM"/>
    </source>
</evidence>
<dbReference type="PANTHER" id="PTHR32309:SF31">
    <property type="entry name" value="CAPSULAR EXOPOLYSACCHARIDE FAMILY"/>
    <property type="match status" value="1"/>
</dbReference>
<dbReference type="EMBL" id="AP018558">
    <property type="protein sequence ID" value="BBD78151.1"/>
    <property type="molecule type" value="Genomic_DNA"/>
</dbReference>
<evidence type="ECO:0000256" key="3">
    <source>
        <dbReference type="SAM" id="Phobius"/>
    </source>
</evidence>
<feature type="coiled-coil region" evidence="1">
    <location>
        <begin position="282"/>
        <end position="366"/>
    </location>
</feature>
<keyword evidence="3" id="KW-0812">Transmembrane</keyword>
<sequence>MNTASSNLPVPSSPPPSTTPTQTVRDVLSIFFYKKKVFVATLLGVIGVTLAITLLSPPRYETSADLLVKPALTRPFMISPEGGAFFASDVTLKDLNTIIFLLQSSEHLAQVAKRLGVANGDDPAAIQRAVAELKGRLKAEPLTESNVVRVTLKGGDPQETQRVLQTIVKTFVDYYIEINRVSGGIEFFRNQTEFLQRRLAQLNRELEQVVAQTGVVDPAVQRQTLLQLLRDLEQERMKMLSNLEEIRAKTHAFSEALTRFEKNGGRTLVGLPKTTIYDYPALIEMEKSLAQLTINLQRARNDYQPGSKPVQDAEAQYANMRTQIRQYLKQIIEDLKVEAESGQAALQALQARISDLNDKAVQLTGRSLAYEQLQLERELTSKQYGLYVDKQEEARIRQAKDDARFANVSIAAQPQLPVSPVFPRPGLMLTLALIVGPFVAAGVAAAAYLAEQRIYTPTDAAPYAPLLGALDAPPPGHPWQSAFAQTIPHASGRAS</sequence>
<dbReference type="PANTHER" id="PTHR32309">
    <property type="entry name" value="TYROSINE-PROTEIN KINASE"/>
    <property type="match status" value="1"/>
</dbReference>
<dbReference type="Proteomes" id="UP000262004">
    <property type="component" value="Chromosome"/>
</dbReference>